<evidence type="ECO:0000259" key="7">
    <source>
        <dbReference type="Pfam" id="PF04545"/>
    </source>
</evidence>
<dbReference type="Pfam" id="PF04545">
    <property type="entry name" value="Sigma70_r4"/>
    <property type="match status" value="1"/>
</dbReference>
<dbReference type="AlphaFoldDB" id="A0A1G9Y285"/>
<dbReference type="InterPro" id="IPR013325">
    <property type="entry name" value="RNA_pol_sigma_r2"/>
</dbReference>
<organism evidence="8 9">
    <name type="scientific">Daejeonella rubra</name>
    <dbReference type="NCBI Taxonomy" id="990371"/>
    <lineage>
        <taxon>Bacteria</taxon>
        <taxon>Pseudomonadati</taxon>
        <taxon>Bacteroidota</taxon>
        <taxon>Sphingobacteriia</taxon>
        <taxon>Sphingobacteriales</taxon>
        <taxon>Sphingobacteriaceae</taxon>
        <taxon>Daejeonella</taxon>
    </lineage>
</organism>
<dbReference type="InterPro" id="IPR007630">
    <property type="entry name" value="RNA_pol_sigma70_r4"/>
</dbReference>
<dbReference type="InterPro" id="IPR014284">
    <property type="entry name" value="RNA_pol_sigma-70_dom"/>
</dbReference>
<name>A0A1G9Y285_9SPHI</name>
<dbReference type="GO" id="GO:0003677">
    <property type="term" value="F:DNA binding"/>
    <property type="evidence" value="ECO:0007669"/>
    <property type="project" value="UniProtKB-KW"/>
</dbReference>
<sequence length="206" mass="24062">MKALEIQITDSIAVLKPDRRKLRLSEDKLVEALKNMDRGAMSSLYKMYSDSLYRVISTIVVIEEVAQDLLQETFIKIWKSFNQYDPGKGRLYTWMARLARNLSIDYLRSVNYRNYSVSEDLSEVTQQIDQTFQISYNPELIGVKDMTRILNEEQKLALDLIYFKGYTHVQAAEELHITVGILRSRLQSSITELRKTFNRDYTVSRA</sequence>
<dbReference type="Gene3D" id="1.10.10.10">
    <property type="entry name" value="Winged helix-like DNA-binding domain superfamily/Winged helix DNA-binding domain"/>
    <property type="match status" value="1"/>
</dbReference>
<protein>
    <submittedName>
        <fullName evidence="8">RNA polymerase sigma-70 factor, ECF subfamily</fullName>
    </submittedName>
</protein>
<evidence type="ECO:0000256" key="3">
    <source>
        <dbReference type="ARBA" id="ARBA00023082"/>
    </source>
</evidence>
<dbReference type="GO" id="GO:0006352">
    <property type="term" value="P:DNA-templated transcription initiation"/>
    <property type="evidence" value="ECO:0007669"/>
    <property type="project" value="InterPro"/>
</dbReference>
<proteinExistence type="inferred from homology"/>
<dbReference type="InterPro" id="IPR036388">
    <property type="entry name" value="WH-like_DNA-bd_sf"/>
</dbReference>
<comment type="similarity">
    <text evidence="1">Belongs to the sigma-70 factor family. ECF subfamily.</text>
</comment>
<reference evidence="9" key="1">
    <citation type="submission" date="2016-10" db="EMBL/GenBank/DDBJ databases">
        <authorList>
            <person name="Varghese N."/>
            <person name="Submissions S."/>
        </authorList>
    </citation>
    <scope>NUCLEOTIDE SEQUENCE [LARGE SCALE GENOMIC DNA]</scope>
    <source>
        <strain evidence="9">DSM 24536</strain>
    </source>
</reference>
<dbReference type="GO" id="GO:0016987">
    <property type="term" value="F:sigma factor activity"/>
    <property type="evidence" value="ECO:0007669"/>
    <property type="project" value="UniProtKB-KW"/>
</dbReference>
<dbReference type="PANTHER" id="PTHR43133:SF62">
    <property type="entry name" value="RNA POLYMERASE SIGMA FACTOR SIGZ"/>
    <property type="match status" value="1"/>
</dbReference>
<dbReference type="EMBL" id="FNHH01000035">
    <property type="protein sequence ID" value="SDN03168.1"/>
    <property type="molecule type" value="Genomic_DNA"/>
</dbReference>
<dbReference type="STRING" id="990371.SAMN05421813_1354"/>
<feature type="domain" description="RNA polymerase sigma-70 region 4" evidence="7">
    <location>
        <begin position="150"/>
        <end position="195"/>
    </location>
</feature>
<keyword evidence="4" id="KW-0238">DNA-binding</keyword>
<dbReference type="OrthoDB" id="9790423at2"/>
<evidence type="ECO:0000313" key="9">
    <source>
        <dbReference type="Proteomes" id="UP000199226"/>
    </source>
</evidence>
<feature type="domain" description="RNA polymerase sigma-70 region 2" evidence="6">
    <location>
        <begin position="44"/>
        <end position="109"/>
    </location>
</feature>
<dbReference type="InterPro" id="IPR039425">
    <property type="entry name" value="RNA_pol_sigma-70-like"/>
</dbReference>
<keyword evidence="2" id="KW-0805">Transcription regulation</keyword>
<evidence type="ECO:0000259" key="6">
    <source>
        <dbReference type="Pfam" id="PF04542"/>
    </source>
</evidence>
<evidence type="ECO:0000256" key="2">
    <source>
        <dbReference type="ARBA" id="ARBA00023015"/>
    </source>
</evidence>
<dbReference type="Pfam" id="PF04542">
    <property type="entry name" value="Sigma70_r2"/>
    <property type="match status" value="1"/>
</dbReference>
<dbReference type="InterPro" id="IPR013324">
    <property type="entry name" value="RNA_pol_sigma_r3/r4-like"/>
</dbReference>
<evidence type="ECO:0000256" key="4">
    <source>
        <dbReference type="ARBA" id="ARBA00023125"/>
    </source>
</evidence>
<dbReference type="PANTHER" id="PTHR43133">
    <property type="entry name" value="RNA POLYMERASE ECF-TYPE SIGMA FACTO"/>
    <property type="match status" value="1"/>
</dbReference>
<evidence type="ECO:0000256" key="5">
    <source>
        <dbReference type="ARBA" id="ARBA00023163"/>
    </source>
</evidence>
<gene>
    <name evidence="8" type="ORF">SAMN05421813_1354</name>
</gene>
<dbReference type="RefSeq" id="WP_090706785.1">
    <property type="nucleotide sequence ID" value="NZ_FNHH01000035.1"/>
</dbReference>
<dbReference type="NCBIfam" id="TIGR02937">
    <property type="entry name" value="sigma70-ECF"/>
    <property type="match status" value="1"/>
</dbReference>
<evidence type="ECO:0000313" key="8">
    <source>
        <dbReference type="EMBL" id="SDN03168.1"/>
    </source>
</evidence>
<keyword evidence="3" id="KW-0731">Sigma factor</keyword>
<dbReference type="InterPro" id="IPR007627">
    <property type="entry name" value="RNA_pol_sigma70_r2"/>
</dbReference>
<keyword evidence="5" id="KW-0804">Transcription</keyword>
<dbReference type="SUPFAM" id="SSF88659">
    <property type="entry name" value="Sigma3 and sigma4 domains of RNA polymerase sigma factors"/>
    <property type="match status" value="1"/>
</dbReference>
<accession>A0A1G9Y285</accession>
<evidence type="ECO:0000256" key="1">
    <source>
        <dbReference type="ARBA" id="ARBA00010641"/>
    </source>
</evidence>
<keyword evidence="9" id="KW-1185">Reference proteome</keyword>
<dbReference type="Gene3D" id="1.10.1740.10">
    <property type="match status" value="1"/>
</dbReference>
<dbReference type="Proteomes" id="UP000199226">
    <property type="component" value="Unassembled WGS sequence"/>
</dbReference>
<dbReference type="SUPFAM" id="SSF88946">
    <property type="entry name" value="Sigma2 domain of RNA polymerase sigma factors"/>
    <property type="match status" value="1"/>
</dbReference>